<keyword evidence="1 7" id="KW-0436">Ligase</keyword>
<feature type="binding site" evidence="7">
    <location>
        <position position="310"/>
    </location>
    <ligand>
        <name>ATP</name>
        <dbReference type="ChEBI" id="CHEBI:30616"/>
    </ligand>
</feature>
<evidence type="ECO:0000256" key="8">
    <source>
        <dbReference type="RuleBase" id="RU363037"/>
    </source>
</evidence>
<dbReference type="PANTHER" id="PTHR43311">
    <property type="entry name" value="GLUTAMATE--TRNA LIGASE"/>
    <property type="match status" value="1"/>
</dbReference>
<evidence type="ECO:0000256" key="3">
    <source>
        <dbReference type="ARBA" id="ARBA00022741"/>
    </source>
</evidence>
<dbReference type="Pfam" id="PF00749">
    <property type="entry name" value="tRNA-synt_1c"/>
    <property type="match status" value="1"/>
</dbReference>
<evidence type="ECO:0000256" key="2">
    <source>
        <dbReference type="ARBA" id="ARBA00022723"/>
    </source>
</evidence>
<keyword evidence="6 7" id="KW-0030">Aminoacyl-tRNA synthetase</keyword>
<evidence type="ECO:0000256" key="6">
    <source>
        <dbReference type="ARBA" id="ARBA00023146"/>
    </source>
</evidence>
<proteinExistence type="inferred from homology"/>
<dbReference type="GO" id="GO:0005524">
    <property type="term" value="F:ATP binding"/>
    <property type="evidence" value="ECO:0007669"/>
    <property type="project" value="UniProtKB-KW"/>
</dbReference>
<organism evidence="11 12">
    <name type="scientific">Vandammella animalimorsus</name>
    <dbReference type="NCBI Taxonomy" id="2029117"/>
    <lineage>
        <taxon>Bacteria</taxon>
        <taxon>Pseudomonadati</taxon>
        <taxon>Pseudomonadota</taxon>
        <taxon>Betaproteobacteria</taxon>
        <taxon>Burkholderiales</taxon>
        <taxon>Comamonadaceae</taxon>
        <taxon>Vandammella</taxon>
    </lineage>
</organism>
<keyword evidence="2 7" id="KW-0479">Metal-binding</keyword>
<dbReference type="InterPro" id="IPR049940">
    <property type="entry name" value="GluQ/Sye"/>
</dbReference>
<dbReference type="Proteomes" id="UP000217999">
    <property type="component" value="Unassembled WGS sequence"/>
</dbReference>
<keyword evidence="8" id="KW-0648">Protein biosynthesis</keyword>
<dbReference type="Gene3D" id="3.40.50.620">
    <property type="entry name" value="HUPs"/>
    <property type="match status" value="1"/>
</dbReference>
<dbReference type="GO" id="GO:0006400">
    <property type="term" value="P:tRNA modification"/>
    <property type="evidence" value="ECO:0007669"/>
    <property type="project" value="InterPro"/>
</dbReference>
<feature type="binding site" evidence="7">
    <location>
        <position position="251"/>
    </location>
    <ligand>
        <name>L-glutamate</name>
        <dbReference type="ChEBI" id="CHEBI:29985"/>
    </ligand>
</feature>
<evidence type="ECO:0000256" key="5">
    <source>
        <dbReference type="ARBA" id="ARBA00022840"/>
    </source>
</evidence>
<feature type="short sequence motif" description="'HIGH' region" evidence="7">
    <location>
        <begin position="62"/>
        <end position="72"/>
    </location>
</feature>
<dbReference type="EC" id="6.1.1.-" evidence="7"/>
<feature type="chain" id="PRO_5012991131" description="Glutamyl-Q tRNA(Asp) synthetase" evidence="9">
    <location>
        <begin position="23"/>
        <end position="364"/>
    </location>
</feature>
<dbReference type="GO" id="GO:0008270">
    <property type="term" value="F:zinc ion binding"/>
    <property type="evidence" value="ECO:0007669"/>
    <property type="project" value="UniProtKB-UniRule"/>
</dbReference>
<dbReference type="NCBIfam" id="NF004313">
    <property type="entry name" value="PRK05710.1-2"/>
    <property type="match status" value="1"/>
</dbReference>
<name>A0A2A2A703_9BURK</name>
<feature type="domain" description="Glutamyl/glutaminyl-tRNA synthetase class Ib catalytic" evidence="10">
    <location>
        <begin position="59"/>
        <end position="314"/>
    </location>
</feature>
<evidence type="ECO:0000256" key="9">
    <source>
        <dbReference type="SAM" id="SignalP"/>
    </source>
</evidence>
<gene>
    <name evidence="7" type="primary">gluQ</name>
    <name evidence="11" type="ORF">CK620_08675</name>
</gene>
<dbReference type="AlphaFoldDB" id="A0A2A2A703"/>
<dbReference type="NCBIfam" id="NF004314">
    <property type="entry name" value="PRK05710.1-3"/>
    <property type="match status" value="1"/>
</dbReference>
<feature type="binding site" evidence="7">
    <location>
        <position position="186"/>
    </location>
    <ligand>
        <name>Zn(2+)</name>
        <dbReference type="ChEBI" id="CHEBI:29105"/>
    </ligand>
</feature>
<dbReference type="GO" id="GO:0006424">
    <property type="term" value="P:glutamyl-tRNA aminoacylation"/>
    <property type="evidence" value="ECO:0007669"/>
    <property type="project" value="InterPro"/>
</dbReference>
<keyword evidence="9" id="KW-0732">Signal</keyword>
<feature type="signal peptide" evidence="9">
    <location>
        <begin position="1"/>
        <end position="22"/>
    </location>
</feature>
<comment type="function">
    <text evidence="7">Catalyzes the tRNA-independent activation of glutamate in presence of ATP and the subsequent transfer of glutamate onto a tRNA(Asp). Glutamate is transferred on the 2-amino-5-(4,5-dihydroxy-2-cyclopenten-1-yl) moiety of the queuosine in the wobble position of the QUC anticodon.</text>
</comment>
<keyword evidence="5 7" id="KW-0067">ATP-binding</keyword>
<reference evidence="11 12" key="1">
    <citation type="submission" date="2017-08" db="EMBL/GenBank/DDBJ databases">
        <title>WGS of Clinical strains of the CDC Group NO-1 linked to zoonotic infections in humans.</title>
        <authorList>
            <person name="Bernier A.-M."/>
            <person name="Bernard K."/>
        </authorList>
    </citation>
    <scope>NUCLEOTIDE SEQUENCE [LARGE SCALE GENOMIC DNA]</scope>
    <source>
        <strain evidence="11 12">NML03-0146</strain>
    </source>
</reference>
<evidence type="ECO:0000259" key="10">
    <source>
        <dbReference type="Pfam" id="PF00749"/>
    </source>
</evidence>
<feature type="binding site" evidence="7">
    <location>
        <begin position="59"/>
        <end position="63"/>
    </location>
    <ligand>
        <name>L-glutamate</name>
        <dbReference type="ChEBI" id="CHEBI:29985"/>
    </ligand>
</feature>
<evidence type="ECO:0000256" key="7">
    <source>
        <dbReference type="HAMAP-Rule" id="MF_01428"/>
    </source>
</evidence>
<feature type="binding site" evidence="7">
    <location>
        <position position="269"/>
    </location>
    <ligand>
        <name>L-glutamate</name>
        <dbReference type="ChEBI" id="CHEBI:29985"/>
    </ligand>
</feature>
<accession>A0A2A2A703</accession>
<feature type="binding site" evidence="7">
    <location>
        <position position="158"/>
    </location>
    <ligand>
        <name>Zn(2+)</name>
        <dbReference type="ChEBI" id="CHEBI:29105"/>
    </ligand>
</feature>
<dbReference type="EMBL" id="NSJF01000004">
    <property type="protein sequence ID" value="PAT34295.1"/>
    <property type="molecule type" value="Genomic_DNA"/>
</dbReference>
<evidence type="ECO:0000256" key="4">
    <source>
        <dbReference type="ARBA" id="ARBA00022833"/>
    </source>
</evidence>
<dbReference type="GO" id="GO:0004818">
    <property type="term" value="F:glutamate-tRNA ligase activity"/>
    <property type="evidence" value="ECO:0007669"/>
    <property type="project" value="TreeGrafter"/>
</dbReference>
<comment type="caution">
    <text evidence="11">The sequence shown here is derived from an EMBL/GenBank/DDBJ whole genome shotgun (WGS) entry which is preliminary data.</text>
</comment>
<feature type="short sequence motif" description="'KMSKS' region" evidence="7">
    <location>
        <begin position="307"/>
        <end position="311"/>
    </location>
</feature>
<dbReference type="HAMAP" id="MF_01428">
    <property type="entry name" value="Glu_Q_tRNA_synth"/>
    <property type="match status" value="1"/>
</dbReference>
<feature type="binding site" evidence="7">
    <location>
        <position position="156"/>
    </location>
    <ligand>
        <name>Zn(2+)</name>
        <dbReference type="ChEBI" id="CHEBI:29105"/>
    </ligand>
</feature>
<dbReference type="InterPro" id="IPR014729">
    <property type="entry name" value="Rossmann-like_a/b/a_fold"/>
</dbReference>
<dbReference type="GO" id="GO:0005829">
    <property type="term" value="C:cytosol"/>
    <property type="evidence" value="ECO:0007669"/>
    <property type="project" value="TreeGrafter"/>
</dbReference>
<evidence type="ECO:0000313" key="12">
    <source>
        <dbReference type="Proteomes" id="UP000217999"/>
    </source>
</evidence>
<comment type="cofactor">
    <cofactor evidence="7">
        <name>Zn(2+)</name>
        <dbReference type="ChEBI" id="CHEBI:29105"/>
    </cofactor>
    <text evidence="7">Binds 1 zinc ion per subunit.</text>
</comment>
<evidence type="ECO:0000313" key="11">
    <source>
        <dbReference type="EMBL" id="PAT34295.1"/>
    </source>
</evidence>
<dbReference type="PRINTS" id="PR00987">
    <property type="entry name" value="TRNASYNTHGLU"/>
</dbReference>
<protein>
    <recommendedName>
        <fullName evidence="7">Glutamyl-Q tRNA(Asp) synthetase</fullName>
        <shortName evidence="7">Glu-Q-RSs</shortName>
        <ecNumber evidence="7">6.1.1.-</ecNumber>
    </recommendedName>
</protein>
<dbReference type="InterPro" id="IPR020058">
    <property type="entry name" value="Glu/Gln-tRNA-synth_Ib_cat-dom"/>
</dbReference>
<feature type="binding site" evidence="7">
    <location>
        <position position="100"/>
    </location>
    <ligand>
        <name>L-glutamate</name>
        <dbReference type="ChEBI" id="CHEBI:29985"/>
    </ligand>
</feature>
<dbReference type="InterPro" id="IPR000924">
    <property type="entry name" value="Glu/Gln-tRNA-synth"/>
</dbReference>
<comment type="similarity">
    <text evidence="7">Belongs to the class-I aminoacyl-tRNA synthetase family. GluQ subfamily.</text>
</comment>
<dbReference type="InterPro" id="IPR022380">
    <property type="entry name" value="Glu-Q_tRNA(Asp)_Synthase"/>
</dbReference>
<dbReference type="SUPFAM" id="SSF52374">
    <property type="entry name" value="Nucleotidylyl transferase"/>
    <property type="match status" value="1"/>
</dbReference>
<feature type="binding site" evidence="7">
    <location>
        <position position="182"/>
    </location>
    <ligand>
        <name>Zn(2+)</name>
        <dbReference type="ChEBI" id="CHEBI:29105"/>
    </ligand>
</feature>
<keyword evidence="4 7" id="KW-0862">Zinc</keyword>
<sequence length="364" mass="39682">MGRGPWCSWAHCCRDCVSSAHACLPPLRLCFHALAHLATALPWPATAVTSTTARRYVGRFAPSPTGPMHLGSVVAALASWLDARAASAQGLSAQWLVRIEDLDTQRCSAQAAQTILQQLHDLGLVPDAPVQWQSQRQRHYEQALQTLQLHGRAYPCSCTRKDIAAAQQALGGDRQRFQTLVYPGTCRHRSAHSEPVRTWRFLVQADDPAAHGGLCSALVHWQDRRLGPQQQDVAQAVGDFALLRGDGMWSYQMGCVVDDGLQGITHIVRGEDLADNTARQILLQRALGYPRPSYLHVPLARDARGEKLSKGNHAPSIDANAPLPTLRLAAQVLGLPPNVGSSGRASVSDALAHWTALWAQRYPL</sequence>
<keyword evidence="3 7" id="KW-0547">Nucleotide-binding</keyword>
<evidence type="ECO:0000256" key="1">
    <source>
        <dbReference type="ARBA" id="ARBA00022598"/>
    </source>
</evidence>
<dbReference type="PANTHER" id="PTHR43311:SF1">
    <property type="entry name" value="GLUTAMYL-Q TRNA(ASP) SYNTHETASE"/>
    <property type="match status" value="1"/>
</dbReference>
<dbReference type="NCBIfam" id="TIGR03838">
    <property type="entry name" value="queuosine_YadB"/>
    <property type="match status" value="1"/>
</dbReference>